<dbReference type="InterPro" id="IPR001845">
    <property type="entry name" value="HTH_ArsR_DNA-bd_dom"/>
</dbReference>
<proteinExistence type="predicted"/>
<dbReference type="GO" id="GO:0003677">
    <property type="term" value="F:DNA binding"/>
    <property type="evidence" value="ECO:0007669"/>
    <property type="project" value="UniProtKB-KW"/>
</dbReference>
<dbReference type="AlphaFoldDB" id="A0A2H0U7N6"/>
<dbReference type="Gene3D" id="1.10.10.10">
    <property type="entry name" value="Winged helix-like DNA-binding domain superfamily/Winged helix DNA-binding domain"/>
    <property type="match status" value="1"/>
</dbReference>
<comment type="caution">
    <text evidence="5">The sequence shown here is derived from an EMBL/GenBank/DDBJ whole genome shotgun (WGS) entry which is preliminary data.</text>
</comment>
<keyword evidence="1" id="KW-0805">Transcription regulation</keyword>
<accession>A0A2H0U7N6</accession>
<keyword evidence="2" id="KW-0238">DNA-binding</keyword>
<dbReference type="SMART" id="SM00418">
    <property type="entry name" value="HTH_ARSR"/>
    <property type="match status" value="1"/>
</dbReference>
<dbReference type="InterPro" id="IPR011991">
    <property type="entry name" value="ArsR-like_HTH"/>
</dbReference>
<gene>
    <name evidence="5" type="ORF">COU20_02450</name>
</gene>
<dbReference type="EMBL" id="PFBM01000015">
    <property type="protein sequence ID" value="PIR82424.1"/>
    <property type="molecule type" value="Genomic_DNA"/>
</dbReference>
<dbReference type="Pfam" id="PF01022">
    <property type="entry name" value="HTH_5"/>
    <property type="match status" value="1"/>
</dbReference>
<evidence type="ECO:0000259" key="4">
    <source>
        <dbReference type="PROSITE" id="PS50987"/>
    </source>
</evidence>
<name>A0A2H0U7N6_9BACT</name>
<keyword evidence="3" id="KW-0804">Transcription</keyword>
<protein>
    <recommendedName>
        <fullName evidence="4">HTH arsR-type domain-containing protein</fullName>
    </recommendedName>
</protein>
<dbReference type="SUPFAM" id="SSF46785">
    <property type="entry name" value="Winged helix' DNA-binding domain"/>
    <property type="match status" value="1"/>
</dbReference>
<evidence type="ECO:0000256" key="2">
    <source>
        <dbReference type="ARBA" id="ARBA00023125"/>
    </source>
</evidence>
<feature type="domain" description="HTH arsR-type" evidence="4">
    <location>
        <begin position="1"/>
        <end position="88"/>
    </location>
</feature>
<evidence type="ECO:0000256" key="3">
    <source>
        <dbReference type="ARBA" id="ARBA00023163"/>
    </source>
</evidence>
<dbReference type="GO" id="GO:0003700">
    <property type="term" value="F:DNA-binding transcription factor activity"/>
    <property type="evidence" value="ECO:0007669"/>
    <property type="project" value="InterPro"/>
</dbReference>
<dbReference type="PROSITE" id="PS50987">
    <property type="entry name" value="HTH_ARSR_2"/>
    <property type="match status" value="1"/>
</dbReference>
<dbReference type="InterPro" id="IPR051011">
    <property type="entry name" value="Metal_resp_trans_reg"/>
</dbReference>
<sequence>MKYRHLERLVRGFSNHRRIQMMELLARQPELSVDEIASEFNINYKTAAEHIRRLAITGLVVKRNEGNMVRHALTARAKTVLKFLRTLE</sequence>
<dbReference type="InterPro" id="IPR036390">
    <property type="entry name" value="WH_DNA-bd_sf"/>
</dbReference>
<dbReference type="PANTHER" id="PTHR43132:SF6">
    <property type="entry name" value="HTH-TYPE TRANSCRIPTIONAL REPRESSOR CZRA"/>
    <property type="match status" value="1"/>
</dbReference>
<dbReference type="Proteomes" id="UP000231379">
    <property type="component" value="Unassembled WGS sequence"/>
</dbReference>
<evidence type="ECO:0000256" key="1">
    <source>
        <dbReference type="ARBA" id="ARBA00023015"/>
    </source>
</evidence>
<dbReference type="PANTHER" id="PTHR43132">
    <property type="entry name" value="ARSENICAL RESISTANCE OPERON REPRESSOR ARSR-RELATED"/>
    <property type="match status" value="1"/>
</dbReference>
<evidence type="ECO:0000313" key="6">
    <source>
        <dbReference type="Proteomes" id="UP000231379"/>
    </source>
</evidence>
<dbReference type="InterPro" id="IPR036388">
    <property type="entry name" value="WH-like_DNA-bd_sf"/>
</dbReference>
<evidence type="ECO:0000313" key="5">
    <source>
        <dbReference type="EMBL" id="PIR82424.1"/>
    </source>
</evidence>
<dbReference type="CDD" id="cd00090">
    <property type="entry name" value="HTH_ARSR"/>
    <property type="match status" value="1"/>
</dbReference>
<organism evidence="5 6">
    <name type="scientific">Candidatus Kaiserbacteria bacterium CG10_big_fil_rev_8_21_14_0_10_59_10</name>
    <dbReference type="NCBI Taxonomy" id="1974612"/>
    <lineage>
        <taxon>Bacteria</taxon>
        <taxon>Candidatus Kaiseribacteriota</taxon>
    </lineage>
</organism>
<dbReference type="PRINTS" id="PR00778">
    <property type="entry name" value="HTHARSR"/>
</dbReference>
<reference evidence="6" key="1">
    <citation type="submission" date="2017-09" db="EMBL/GenBank/DDBJ databases">
        <title>Depth-based differentiation of microbial function through sediment-hosted aquifers and enrichment of novel symbionts in the deep terrestrial subsurface.</title>
        <authorList>
            <person name="Probst A.J."/>
            <person name="Ladd B."/>
            <person name="Jarett J.K."/>
            <person name="Geller-Mcgrath D.E."/>
            <person name="Sieber C.M.K."/>
            <person name="Emerson J.B."/>
            <person name="Anantharaman K."/>
            <person name="Thomas B.C."/>
            <person name="Malmstrom R."/>
            <person name="Stieglmeier M."/>
            <person name="Klingl A."/>
            <person name="Woyke T."/>
            <person name="Ryan C.M."/>
            <person name="Banfield J.F."/>
        </authorList>
    </citation>
    <scope>NUCLEOTIDE SEQUENCE [LARGE SCALE GENOMIC DNA]</scope>
</reference>